<evidence type="ECO:0000313" key="3">
    <source>
        <dbReference type="Proteomes" id="UP000054279"/>
    </source>
</evidence>
<feature type="compositionally biased region" description="Polar residues" evidence="1">
    <location>
        <begin position="61"/>
        <end position="73"/>
    </location>
</feature>
<dbReference type="HOGENOM" id="CLU_2484793_0_0_1"/>
<accession>A0A0C9V8K3</accession>
<name>A0A0C9V8K3_SPHS4</name>
<keyword evidence="3" id="KW-1185">Reference proteome</keyword>
<proteinExistence type="predicted"/>
<dbReference type="AlphaFoldDB" id="A0A0C9V8K3"/>
<organism evidence="2 3">
    <name type="scientific">Sphaerobolus stellatus (strain SS14)</name>
    <dbReference type="NCBI Taxonomy" id="990650"/>
    <lineage>
        <taxon>Eukaryota</taxon>
        <taxon>Fungi</taxon>
        <taxon>Dikarya</taxon>
        <taxon>Basidiomycota</taxon>
        <taxon>Agaricomycotina</taxon>
        <taxon>Agaricomycetes</taxon>
        <taxon>Phallomycetidae</taxon>
        <taxon>Geastrales</taxon>
        <taxon>Sphaerobolaceae</taxon>
        <taxon>Sphaerobolus</taxon>
    </lineage>
</organism>
<sequence length="87" mass="9419">MVLALLTQDTVGFRQLLNRSKTCTLKTTCRLAQAIRTEKPAPAAQCRSAHAPRLTTLQPSLKSRAPSATTIATLSGAKEVSEKRSRI</sequence>
<feature type="region of interest" description="Disordered" evidence="1">
    <location>
        <begin position="61"/>
        <end position="87"/>
    </location>
</feature>
<evidence type="ECO:0000256" key="1">
    <source>
        <dbReference type="SAM" id="MobiDB-lite"/>
    </source>
</evidence>
<reference evidence="2 3" key="1">
    <citation type="submission" date="2014-06" db="EMBL/GenBank/DDBJ databases">
        <title>Evolutionary Origins and Diversification of the Mycorrhizal Mutualists.</title>
        <authorList>
            <consortium name="DOE Joint Genome Institute"/>
            <consortium name="Mycorrhizal Genomics Consortium"/>
            <person name="Kohler A."/>
            <person name="Kuo A."/>
            <person name="Nagy L.G."/>
            <person name="Floudas D."/>
            <person name="Copeland A."/>
            <person name="Barry K.W."/>
            <person name="Cichocki N."/>
            <person name="Veneault-Fourrey C."/>
            <person name="LaButti K."/>
            <person name="Lindquist E.A."/>
            <person name="Lipzen A."/>
            <person name="Lundell T."/>
            <person name="Morin E."/>
            <person name="Murat C."/>
            <person name="Riley R."/>
            <person name="Ohm R."/>
            <person name="Sun H."/>
            <person name="Tunlid A."/>
            <person name="Henrissat B."/>
            <person name="Grigoriev I.V."/>
            <person name="Hibbett D.S."/>
            <person name="Martin F."/>
        </authorList>
    </citation>
    <scope>NUCLEOTIDE SEQUENCE [LARGE SCALE GENOMIC DNA]</scope>
    <source>
        <strain evidence="2 3">SS14</strain>
    </source>
</reference>
<evidence type="ECO:0000313" key="2">
    <source>
        <dbReference type="EMBL" id="KIJ37842.1"/>
    </source>
</evidence>
<dbReference type="Proteomes" id="UP000054279">
    <property type="component" value="Unassembled WGS sequence"/>
</dbReference>
<dbReference type="EMBL" id="KN837166">
    <property type="protein sequence ID" value="KIJ37842.1"/>
    <property type="molecule type" value="Genomic_DNA"/>
</dbReference>
<gene>
    <name evidence="2" type="ORF">M422DRAFT_259716</name>
</gene>
<protein>
    <submittedName>
        <fullName evidence="2">Uncharacterized protein</fullName>
    </submittedName>
</protein>